<keyword evidence="3" id="KW-1185">Reference proteome</keyword>
<evidence type="ECO:0000259" key="1">
    <source>
        <dbReference type="Pfam" id="PF04784"/>
    </source>
</evidence>
<evidence type="ECO:0000313" key="2">
    <source>
        <dbReference type="EMBL" id="SNT68103.1"/>
    </source>
</evidence>
<dbReference type="AlphaFoldDB" id="A0A239PL97"/>
<evidence type="ECO:0000313" key="3">
    <source>
        <dbReference type="Proteomes" id="UP000198346"/>
    </source>
</evidence>
<organism evidence="2 3">
    <name type="scientific">Amphiplicatus metriothermophilus</name>
    <dbReference type="NCBI Taxonomy" id="1519374"/>
    <lineage>
        <taxon>Bacteria</taxon>
        <taxon>Pseudomonadati</taxon>
        <taxon>Pseudomonadota</taxon>
        <taxon>Alphaproteobacteria</taxon>
        <taxon>Parvularculales</taxon>
        <taxon>Parvularculaceae</taxon>
        <taxon>Amphiplicatus</taxon>
    </lineage>
</organism>
<dbReference type="Pfam" id="PF04784">
    <property type="entry name" value="DUF547"/>
    <property type="match status" value="1"/>
</dbReference>
<protein>
    <recommendedName>
        <fullName evidence="1">DUF547 domain-containing protein</fullName>
    </recommendedName>
</protein>
<dbReference type="PANTHER" id="PTHR46361">
    <property type="entry name" value="ELECTRON CARRIER/ PROTEIN DISULFIDE OXIDOREDUCTASE"/>
    <property type="match status" value="1"/>
</dbReference>
<sequence>MRLSRLLLSLLAVGGVLLSQTLAAPMWIERQFLRAAELIAPVFGRHSPDSDVSIDHSSWNDFLARHLVAGEDGVNRVRYGAVSKPDRAALKAYVAKLETIDPATLDRAEQLAFWINLYNAATVLLILDHYPIDSIRDIEDPWDRPAATARGVTLSLDDIEHGIIRPAFRDPRIHYALNCASIGCPNLAAKAYSSGDIDAQLDAAARSYVNHPRGVEVIEGKVVASKLYGWYREDFGDSKAAVLDHIRLYAEPPLRTALEGKRRIDKYRYDWSLNDAP</sequence>
<dbReference type="Proteomes" id="UP000198346">
    <property type="component" value="Unassembled WGS sequence"/>
</dbReference>
<reference evidence="2 3" key="1">
    <citation type="submission" date="2017-07" db="EMBL/GenBank/DDBJ databases">
        <authorList>
            <person name="Sun Z.S."/>
            <person name="Albrecht U."/>
            <person name="Echele G."/>
            <person name="Lee C.C."/>
        </authorList>
    </citation>
    <scope>NUCLEOTIDE SEQUENCE [LARGE SCALE GENOMIC DNA]</scope>
    <source>
        <strain evidence="2 3">CGMCC 1.12710</strain>
    </source>
</reference>
<dbReference type="InterPro" id="IPR006869">
    <property type="entry name" value="DUF547"/>
</dbReference>
<gene>
    <name evidence="2" type="ORF">SAMN06297382_0599</name>
</gene>
<dbReference type="EMBL" id="FZQA01000001">
    <property type="protein sequence ID" value="SNT68103.1"/>
    <property type="molecule type" value="Genomic_DNA"/>
</dbReference>
<feature type="domain" description="DUF547" evidence="1">
    <location>
        <begin position="103"/>
        <end position="209"/>
    </location>
</feature>
<name>A0A239PL97_9PROT</name>
<accession>A0A239PL97</accession>
<proteinExistence type="predicted"/>
<dbReference type="PANTHER" id="PTHR46361:SF3">
    <property type="entry name" value="ELECTRON CARRIER_ PROTEIN DISULFIDE OXIDOREDUCTASE"/>
    <property type="match status" value="1"/>
</dbReference>